<proteinExistence type="predicted"/>
<name>A0A0B5B0Q2_9BACL</name>
<dbReference type="BioCyc" id="JESP1508404:G14D9-13730-MONOMER"/>
<gene>
    <name evidence="1" type="ORF">JMA_44070</name>
</gene>
<accession>A0A0B5B0Q2</accession>
<evidence type="ECO:0000313" key="1">
    <source>
        <dbReference type="EMBL" id="AJD93724.1"/>
    </source>
</evidence>
<dbReference type="HOGENOM" id="CLU_2069948_0_0_9"/>
<protein>
    <submittedName>
        <fullName evidence="1">Uncharacterized protein</fullName>
    </submittedName>
</protein>
<organism evidence="1 2">
    <name type="scientific">Jeotgalibacillus malaysiensis</name>
    <dbReference type="NCBI Taxonomy" id="1508404"/>
    <lineage>
        <taxon>Bacteria</taxon>
        <taxon>Bacillati</taxon>
        <taxon>Bacillota</taxon>
        <taxon>Bacilli</taxon>
        <taxon>Bacillales</taxon>
        <taxon>Caryophanaceae</taxon>
        <taxon>Jeotgalibacillus</taxon>
    </lineage>
</organism>
<geneLocation type="plasmid" evidence="2"/>
<keyword evidence="2" id="KW-1185">Reference proteome</keyword>
<evidence type="ECO:0000313" key="2">
    <source>
        <dbReference type="Proteomes" id="UP000031449"/>
    </source>
</evidence>
<reference evidence="1 2" key="1">
    <citation type="submission" date="2014-08" db="EMBL/GenBank/DDBJ databases">
        <title>Complete genome of a marine bacteria Jeotgalibacillus malaysiensis.</title>
        <authorList>
            <person name="Yaakop A.S."/>
            <person name="Chan K.-G."/>
            <person name="Goh K.M."/>
        </authorList>
    </citation>
    <scope>NUCLEOTIDE SEQUENCE [LARGE SCALE GENOMIC DNA]</scope>
    <source>
        <strain evidence="1 2">D5</strain>
        <plasmid evidence="2">Plasmid</plasmid>
    </source>
</reference>
<dbReference type="AlphaFoldDB" id="A0A0B5B0Q2"/>
<dbReference type="KEGG" id="jeo:JMA_44070"/>
<dbReference type="Proteomes" id="UP000031449">
    <property type="component" value="Plasmid unnamed"/>
</dbReference>
<sequence length="118" mass="13471">MQHVLMAKVFTVGAGDDYQTVTAIEVGDFLIDSNAHVQELAKKVGEAMGYENCRYDGSDYPEDNEFHLTYDVEMSNYPDLTRTITTQETVKVEVVSCLKVHGKLFELKEFHQNKYIDL</sequence>
<keyword evidence="1" id="KW-0614">Plasmid</keyword>
<dbReference type="EMBL" id="CP009417">
    <property type="protein sequence ID" value="AJD93724.1"/>
    <property type="molecule type" value="Genomic_DNA"/>
</dbReference>